<comment type="caution">
    <text evidence="2">The sequence shown here is derived from an EMBL/GenBank/DDBJ whole genome shotgun (WGS) entry which is preliminary data.</text>
</comment>
<dbReference type="EMBL" id="AMYD01003763">
    <property type="protein sequence ID" value="EQB45297.1"/>
    <property type="molecule type" value="Genomic_DNA"/>
</dbReference>
<dbReference type="Pfam" id="PF00583">
    <property type="entry name" value="Acetyltransf_1"/>
    <property type="match status" value="1"/>
</dbReference>
<dbReference type="InterPro" id="IPR000182">
    <property type="entry name" value="GNAT_dom"/>
</dbReference>
<reference evidence="3" key="1">
    <citation type="journal article" date="2013" name="Mol. Plant Microbe Interact.">
        <title>Global aspects of pacC regulation of pathogenicity genes in Colletotrichum gloeosporioides as revealed by transcriptome analysis.</title>
        <authorList>
            <person name="Alkan N."/>
            <person name="Meng X."/>
            <person name="Friedlander G."/>
            <person name="Reuveni E."/>
            <person name="Sukno S."/>
            <person name="Sherman A."/>
            <person name="Thon M."/>
            <person name="Fluhr R."/>
            <person name="Prusky D."/>
        </authorList>
    </citation>
    <scope>NUCLEOTIDE SEQUENCE [LARGE SCALE GENOMIC DNA]</scope>
    <source>
        <strain evidence="3">Cg-14</strain>
    </source>
</reference>
<dbReference type="InterPro" id="IPR016181">
    <property type="entry name" value="Acyl_CoA_acyltransferase"/>
</dbReference>
<dbReference type="STRING" id="1237896.T0JPZ9"/>
<organism evidence="2 3">
    <name type="scientific">Colletotrichum gloeosporioides (strain Cg-14)</name>
    <name type="common">Anthracnose fungus</name>
    <name type="synonym">Glomerella cingulata</name>
    <dbReference type="NCBI Taxonomy" id="1237896"/>
    <lineage>
        <taxon>Eukaryota</taxon>
        <taxon>Fungi</taxon>
        <taxon>Dikarya</taxon>
        <taxon>Ascomycota</taxon>
        <taxon>Pezizomycotina</taxon>
        <taxon>Sordariomycetes</taxon>
        <taxon>Hypocreomycetidae</taxon>
        <taxon>Glomerellales</taxon>
        <taxon>Glomerellaceae</taxon>
        <taxon>Colletotrichum</taxon>
        <taxon>Colletotrichum gloeosporioides species complex</taxon>
    </lineage>
</organism>
<gene>
    <name evidence="2" type="ORF">CGLO_15847</name>
</gene>
<evidence type="ECO:0000259" key="1">
    <source>
        <dbReference type="PROSITE" id="PS51186"/>
    </source>
</evidence>
<dbReference type="PROSITE" id="PS51186">
    <property type="entry name" value="GNAT"/>
    <property type="match status" value="1"/>
</dbReference>
<dbReference type="eggNOG" id="ENOG502SYW6">
    <property type="taxonomic scope" value="Eukaryota"/>
</dbReference>
<protein>
    <recommendedName>
        <fullName evidence="1">N-acetyltransferase domain-containing protein</fullName>
    </recommendedName>
</protein>
<evidence type="ECO:0000313" key="3">
    <source>
        <dbReference type="Proteomes" id="UP000015530"/>
    </source>
</evidence>
<dbReference type="OrthoDB" id="1896086at2759"/>
<dbReference type="HOGENOM" id="CLU_330642_0_0_1"/>
<dbReference type="PANTHER" id="PTHR43233">
    <property type="entry name" value="FAMILY N-ACETYLTRANSFERASE, PUTATIVE (AFU_ORTHOLOGUE AFUA_6G03350)-RELATED"/>
    <property type="match status" value="1"/>
</dbReference>
<dbReference type="PANTHER" id="PTHR43233:SF1">
    <property type="entry name" value="FAMILY N-ACETYLTRANSFERASE, PUTATIVE (AFU_ORTHOLOGUE AFUA_6G03350)-RELATED"/>
    <property type="match status" value="1"/>
</dbReference>
<dbReference type="AlphaFoldDB" id="T0JPZ9"/>
<dbReference type="CDD" id="cd04301">
    <property type="entry name" value="NAT_SF"/>
    <property type="match status" value="1"/>
</dbReference>
<proteinExistence type="predicted"/>
<dbReference type="Gene3D" id="3.40.630.30">
    <property type="match status" value="1"/>
</dbReference>
<dbReference type="Proteomes" id="UP000015530">
    <property type="component" value="Unassembled WGS sequence"/>
</dbReference>
<dbReference type="GO" id="GO:0016747">
    <property type="term" value="F:acyltransferase activity, transferring groups other than amino-acyl groups"/>
    <property type="evidence" value="ECO:0007669"/>
    <property type="project" value="InterPro"/>
</dbReference>
<sequence length="867" mass="94747">MSTVTPAVHVGAVVPTATGQVGVNPVSILPPASVFQGTVTPDLARGTIRTITRGPSSRPATTTREAFFSATTNAAGDIDISIINPALESFLEDAAQNVPACGLKRRAYCGARAFVDHFETQFDKSVQVIEDLEEAIFEGAPKHPIKIEVEKAIDLTNAEGEAEAVPDVAFSIMSEGEVTAVEAGAPAAIGALGVGFLAYAFHVYGATKNSGNQTTNEDCHGLDEIIDDHKIMSRPNKNTKKLDCDSKVSGKELVCESGEHEGCECLAPMIFKGAGASEEERAAMAEIAELFRTLPKEFPKLSKHGECSKKMENMSPKVFKTLDKDASGYYTPADAYSDAYNRYSFTLDWKKSGKQECLNQCRQIFEEGFTTNTACSYDSHTMAHNGTLALDCGVASFEIFNPDTASSGPTCKNDASPIPYNVFSGSDGIIYKEFCQKWDAKSGLRMVVDSKGTSKIPKPQLGRRTPPANQDTWLKYNFELNYKPETGAQAGAQCKVTCKDAFTAFANSKCGQKGGQGNTMANYAEYDAGCGKFSYQITKPVPKTLSEPKCFGTDEFGEHEDINPSFQEQYVGYVCTGSALRNITKGDSSTFIHFDTITNKAPYQLNVYWADGCSLETTEENILLWKPLGDLNTANCASLLLDSYKKCNNNGAGGRIQAGCLVYEFKASTERPSWYIPKWTRDSYLISTDTSLVPIPELNAAFASEEFYWGKPLPSPVMRETLQKSLCFALYDIKSHPVEVAETLLRAQAASSDEVSTQKAENAPILLGFGRIITDYTTIAFVTDVWVHPSTQGKGLGTWLVQCLQEVIESMPHLRRSMLLTGSWDKSVPFYQKLMKMDLMNENTGKGELAVMTMIWKGNSHWVEPEA</sequence>
<dbReference type="OMA" id="TTREAFF"/>
<evidence type="ECO:0000313" key="2">
    <source>
        <dbReference type="EMBL" id="EQB45297.1"/>
    </source>
</evidence>
<accession>T0JPZ9</accession>
<dbReference type="InterPro" id="IPR053144">
    <property type="entry name" value="Acetyltransferase_Butenolide"/>
</dbReference>
<dbReference type="SUPFAM" id="SSF55729">
    <property type="entry name" value="Acyl-CoA N-acyltransferases (Nat)"/>
    <property type="match status" value="1"/>
</dbReference>
<feature type="domain" description="N-acetyltransferase" evidence="1">
    <location>
        <begin position="717"/>
        <end position="867"/>
    </location>
</feature>
<name>T0JPZ9_COLGC</name>